<comment type="caution">
    <text evidence="1">The sequence shown here is derived from an EMBL/GenBank/DDBJ whole genome shotgun (WGS) entry which is preliminary data.</text>
</comment>
<evidence type="ECO:0000313" key="2">
    <source>
        <dbReference type="Proteomes" id="UP001156441"/>
    </source>
</evidence>
<proteinExistence type="predicted"/>
<dbReference type="EMBL" id="JAFFZE010000008">
    <property type="protein sequence ID" value="MCT2583064.1"/>
    <property type="molecule type" value="Genomic_DNA"/>
</dbReference>
<dbReference type="RefSeq" id="WP_260190434.1">
    <property type="nucleotide sequence ID" value="NZ_JAFFZE010000008.1"/>
</dbReference>
<sequence>MTIVSALVLLILVLATVVVLLVVLRAVRAVGQGGECLRSAVVLAGRHQREVNPRPGTGLLLAGEVNRTPPKT</sequence>
<protein>
    <recommendedName>
        <fullName evidence="3">Secreted protein</fullName>
    </recommendedName>
</protein>
<evidence type="ECO:0008006" key="3">
    <source>
        <dbReference type="Google" id="ProtNLM"/>
    </source>
</evidence>
<reference evidence="1 2" key="1">
    <citation type="submission" date="2021-02" db="EMBL/GenBank/DDBJ databases">
        <title>Actinophytocola xerophila sp. nov., isolated from soil of cotton cropping field.</title>
        <authorList>
            <person name="Huang R."/>
            <person name="Chen X."/>
            <person name="Ge X."/>
            <person name="Liu W."/>
        </authorList>
    </citation>
    <scope>NUCLEOTIDE SEQUENCE [LARGE SCALE GENOMIC DNA]</scope>
    <source>
        <strain evidence="1 2">S1-96</strain>
    </source>
</reference>
<organism evidence="1 2">
    <name type="scientific">Actinophytocola gossypii</name>
    <dbReference type="NCBI Taxonomy" id="2812003"/>
    <lineage>
        <taxon>Bacteria</taxon>
        <taxon>Bacillati</taxon>
        <taxon>Actinomycetota</taxon>
        <taxon>Actinomycetes</taxon>
        <taxon>Pseudonocardiales</taxon>
        <taxon>Pseudonocardiaceae</taxon>
    </lineage>
</organism>
<dbReference type="Proteomes" id="UP001156441">
    <property type="component" value="Unassembled WGS sequence"/>
</dbReference>
<evidence type="ECO:0000313" key="1">
    <source>
        <dbReference type="EMBL" id="MCT2583064.1"/>
    </source>
</evidence>
<keyword evidence="2" id="KW-1185">Reference proteome</keyword>
<name>A0ABT2J5C6_9PSEU</name>
<accession>A0ABT2J5C6</accession>
<gene>
    <name evidence="1" type="ORF">JT362_08040</name>
</gene>